<proteinExistence type="predicted"/>
<dbReference type="InterPro" id="IPR036388">
    <property type="entry name" value="WH-like_DNA-bd_sf"/>
</dbReference>
<dbReference type="AlphaFoldDB" id="A0A1F5GG09"/>
<sequence length="178" mass="20824">MKRLKNTHLDNKAIQKFGHTIASQGYTQVPNLLLEYQKELKISNSELRLLLHILQHRWDNNPGKTHPALKKLIKFSGMSSATIHRAKDKLIEKGYLKTLKMLRNPYRTHSYDITGLLTALRVEFHRTMQKKLESGAISKKEYEGYLEDTKLEIEYEKSKSEFDVFQNESQGSSEMKHY</sequence>
<organism evidence="1 2">
    <name type="scientific">Candidatus Curtissbacteria bacterium RIFCSPHIGHO2_02_FULL_40_17</name>
    <dbReference type="NCBI Taxonomy" id="1797715"/>
    <lineage>
        <taxon>Bacteria</taxon>
        <taxon>Candidatus Curtissiibacteriota</taxon>
    </lineage>
</organism>
<dbReference type="Gene3D" id="1.10.10.10">
    <property type="entry name" value="Winged helix-like DNA-binding domain superfamily/Winged helix DNA-binding domain"/>
    <property type="match status" value="1"/>
</dbReference>
<evidence type="ECO:0000313" key="1">
    <source>
        <dbReference type="EMBL" id="OGD90783.1"/>
    </source>
</evidence>
<reference evidence="1 2" key="1">
    <citation type="journal article" date="2016" name="Nat. Commun.">
        <title>Thousands of microbial genomes shed light on interconnected biogeochemical processes in an aquifer system.</title>
        <authorList>
            <person name="Anantharaman K."/>
            <person name="Brown C.T."/>
            <person name="Hug L.A."/>
            <person name="Sharon I."/>
            <person name="Castelle C.J."/>
            <person name="Probst A.J."/>
            <person name="Thomas B.C."/>
            <person name="Singh A."/>
            <person name="Wilkins M.J."/>
            <person name="Karaoz U."/>
            <person name="Brodie E.L."/>
            <person name="Williams K.H."/>
            <person name="Hubbard S.S."/>
            <person name="Banfield J.F."/>
        </authorList>
    </citation>
    <scope>NUCLEOTIDE SEQUENCE [LARGE SCALE GENOMIC DNA]</scope>
</reference>
<evidence type="ECO:0000313" key="2">
    <source>
        <dbReference type="Proteomes" id="UP000178492"/>
    </source>
</evidence>
<gene>
    <name evidence="1" type="ORF">A3D81_00790</name>
</gene>
<dbReference type="Pfam" id="PF13730">
    <property type="entry name" value="HTH_36"/>
    <property type="match status" value="1"/>
</dbReference>
<dbReference type="Proteomes" id="UP000178492">
    <property type="component" value="Unassembled WGS sequence"/>
</dbReference>
<dbReference type="EMBL" id="MFBE01000032">
    <property type="protein sequence ID" value="OGD90783.1"/>
    <property type="molecule type" value="Genomic_DNA"/>
</dbReference>
<comment type="caution">
    <text evidence="1">The sequence shown here is derived from an EMBL/GenBank/DDBJ whole genome shotgun (WGS) entry which is preliminary data.</text>
</comment>
<name>A0A1F5GG09_9BACT</name>
<evidence type="ECO:0008006" key="3">
    <source>
        <dbReference type="Google" id="ProtNLM"/>
    </source>
</evidence>
<protein>
    <recommendedName>
        <fullName evidence="3">Helix-turn-helix domain-containing protein</fullName>
    </recommendedName>
</protein>
<accession>A0A1F5GG09</accession>